<dbReference type="Proteomes" id="UP000694867">
    <property type="component" value="Unplaced"/>
</dbReference>
<dbReference type="GeneID" id="100897526"/>
<dbReference type="AlphaFoldDB" id="A0AAJ6VWG8"/>
<proteinExistence type="predicted"/>
<sequence>MSPEQVEQFSSMRSSVKHLTLGVSKQATAPWTPTIFGQLLSTMPALNSLELERCTTPFLKSVLSNLVESGRRLKLFRLGKTFLVDEGLVGFLEANADHLEDLHLESCVKLTARVFAAISKCTALRNLSLKGAVALEDSHLDDLRAHSPGLRRLFMEGCDRVTGEGIDRLYEFRELDSLTVELSFE</sequence>
<gene>
    <name evidence="2" type="primary">LOC100897526</name>
</gene>
<accession>A0AAJ6VWG8</accession>
<dbReference type="Gene3D" id="3.80.10.10">
    <property type="entry name" value="Ribonuclease Inhibitor"/>
    <property type="match status" value="1"/>
</dbReference>
<organism evidence="1 2">
    <name type="scientific">Galendromus occidentalis</name>
    <name type="common">western predatory mite</name>
    <dbReference type="NCBI Taxonomy" id="34638"/>
    <lineage>
        <taxon>Eukaryota</taxon>
        <taxon>Metazoa</taxon>
        <taxon>Ecdysozoa</taxon>
        <taxon>Arthropoda</taxon>
        <taxon>Chelicerata</taxon>
        <taxon>Arachnida</taxon>
        <taxon>Acari</taxon>
        <taxon>Parasitiformes</taxon>
        <taxon>Mesostigmata</taxon>
        <taxon>Gamasina</taxon>
        <taxon>Phytoseioidea</taxon>
        <taxon>Phytoseiidae</taxon>
        <taxon>Typhlodrominae</taxon>
        <taxon>Galendromus</taxon>
    </lineage>
</organism>
<keyword evidence="1" id="KW-1185">Reference proteome</keyword>
<evidence type="ECO:0000313" key="2">
    <source>
        <dbReference type="RefSeq" id="XP_003740217.1"/>
    </source>
</evidence>
<dbReference type="SUPFAM" id="SSF52047">
    <property type="entry name" value="RNI-like"/>
    <property type="match status" value="1"/>
</dbReference>
<name>A0AAJ6VWG8_9ACAR</name>
<dbReference type="RefSeq" id="XP_003740217.1">
    <property type="nucleotide sequence ID" value="XM_003740169.2"/>
</dbReference>
<evidence type="ECO:0000313" key="1">
    <source>
        <dbReference type="Proteomes" id="UP000694867"/>
    </source>
</evidence>
<reference evidence="2" key="1">
    <citation type="submission" date="2025-08" db="UniProtKB">
        <authorList>
            <consortium name="RefSeq"/>
        </authorList>
    </citation>
    <scope>IDENTIFICATION</scope>
</reference>
<protein>
    <submittedName>
        <fullName evidence="2">Uncharacterized protein LOC100897526</fullName>
    </submittedName>
</protein>
<dbReference type="InterPro" id="IPR032675">
    <property type="entry name" value="LRR_dom_sf"/>
</dbReference>
<dbReference type="KEGG" id="goe:100897526"/>